<reference evidence="3" key="2">
    <citation type="submission" date="2009-11" db="EMBL/GenBank/DDBJ databases">
        <title>The Genome Sequence of Allomyces macrogynus strain ATCC 38327.</title>
        <authorList>
            <consortium name="The Broad Institute Genome Sequencing Platform"/>
            <person name="Russ C."/>
            <person name="Cuomo C."/>
            <person name="Shea T."/>
            <person name="Young S.K."/>
            <person name="Zeng Q."/>
            <person name="Koehrsen M."/>
            <person name="Haas B."/>
            <person name="Borodovsky M."/>
            <person name="Guigo R."/>
            <person name="Alvarado L."/>
            <person name="Berlin A."/>
            <person name="Borenstein D."/>
            <person name="Chen Z."/>
            <person name="Engels R."/>
            <person name="Freedman E."/>
            <person name="Gellesch M."/>
            <person name="Goldberg J."/>
            <person name="Griggs A."/>
            <person name="Gujja S."/>
            <person name="Heiman D."/>
            <person name="Hepburn T."/>
            <person name="Howarth C."/>
            <person name="Jen D."/>
            <person name="Larson L."/>
            <person name="Lewis B."/>
            <person name="Mehta T."/>
            <person name="Park D."/>
            <person name="Pearson M."/>
            <person name="Roberts A."/>
            <person name="Saif S."/>
            <person name="Shenoy N."/>
            <person name="Sisk P."/>
            <person name="Stolte C."/>
            <person name="Sykes S."/>
            <person name="Walk T."/>
            <person name="White J."/>
            <person name="Yandava C."/>
            <person name="Burger G."/>
            <person name="Gray M.W."/>
            <person name="Holland P.W.H."/>
            <person name="King N."/>
            <person name="Lang F.B.F."/>
            <person name="Roger A.J."/>
            <person name="Ruiz-Trillo I."/>
            <person name="Lander E."/>
            <person name="Nusbaum C."/>
        </authorList>
    </citation>
    <scope>NUCLEOTIDE SEQUENCE [LARGE SCALE GENOMIC DNA]</scope>
    <source>
        <strain evidence="3">ATCC 38327</strain>
    </source>
</reference>
<dbReference type="Proteomes" id="UP000054350">
    <property type="component" value="Unassembled WGS sequence"/>
</dbReference>
<feature type="compositionally biased region" description="Polar residues" evidence="1">
    <location>
        <begin position="1156"/>
        <end position="1166"/>
    </location>
</feature>
<feature type="compositionally biased region" description="Basic and acidic residues" evidence="1">
    <location>
        <begin position="1167"/>
        <end position="1187"/>
    </location>
</feature>
<dbReference type="STRING" id="578462.A0A0L0SYB3"/>
<evidence type="ECO:0000256" key="1">
    <source>
        <dbReference type="SAM" id="MobiDB-lite"/>
    </source>
</evidence>
<evidence type="ECO:0000313" key="2">
    <source>
        <dbReference type="EMBL" id="KNE67518.1"/>
    </source>
</evidence>
<dbReference type="Pfam" id="PF12739">
    <property type="entry name" value="TRAPPC-Trs85"/>
    <property type="match status" value="1"/>
</dbReference>
<reference evidence="2 3" key="1">
    <citation type="submission" date="2009-11" db="EMBL/GenBank/DDBJ databases">
        <title>Annotation of Allomyces macrogynus ATCC 38327.</title>
        <authorList>
            <consortium name="The Broad Institute Genome Sequencing Platform"/>
            <person name="Russ C."/>
            <person name="Cuomo C."/>
            <person name="Burger G."/>
            <person name="Gray M.W."/>
            <person name="Holland P.W.H."/>
            <person name="King N."/>
            <person name="Lang F.B.F."/>
            <person name="Roger A.J."/>
            <person name="Ruiz-Trillo I."/>
            <person name="Young S.K."/>
            <person name="Zeng Q."/>
            <person name="Gargeya S."/>
            <person name="Fitzgerald M."/>
            <person name="Haas B."/>
            <person name="Abouelleil A."/>
            <person name="Alvarado L."/>
            <person name="Arachchi H.M."/>
            <person name="Berlin A."/>
            <person name="Chapman S.B."/>
            <person name="Gearin G."/>
            <person name="Goldberg J."/>
            <person name="Griggs A."/>
            <person name="Gujja S."/>
            <person name="Hansen M."/>
            <person name="Heiman D."/>
            <person name="Howarth C."/>
            <person name="Larimer J."/>
            <person name="Lui A."/>
            <person name="MacDonald P.J.P."/>
            <person name="McCowen C."/>
            <person name="Montmayeur A."/>
            <person name="Murphy C."/>
            <person name="Neiman D."/>
            <person name="Pearson M."/>
            <person name="Priest M."/>
            <person name="Roberts A."/>
            <person name="Saif S."/>
            <person name="Shea T."/>
            <person name="Sisk P."/>
            <person name="Stolte C."/>
            <person name="Sykes S."/>
            <person name="Wortman J."/>
            <person name="Nusbaum C."/>
            <person name="Birren B."/>
        </authorList>
    </citation>
    <scope>NUCLEOTIDE SEQUENCE [LARGE SCALE GENOMIC DNA]</scope>
    <source>
        <strain evidence="2 3">ATCC 38327</strain>
    </source>
</reference>
<feature type="region of interest" description="Disordered" evidence="1">
    <location>
        <begin position="1052"/>
        <end position="1258"/>
    </location>
</feature>
<gene>
    <name evidence="2" type="ORF">AMAG_11976</name>
</gene>
<feature type="compositionally biased region" description="Pro residues" evidence="1">
    <location>
        <begin position="1221"/>
        <end position="1233"/>
    </location>
</feature>
<accession>A0A0L0SYB3</accession>
<dbReference type="OrthoDB" id="437922at2759"/>
<dbReference type="PANTHER" id="PTHR12975">
    <property type="entry name" value="TRANSPORT PROTEIN TRAPP"/>
    <property type="match status" value="1"/>
</dbReference>
<name>A0A0L0SYB3_ALLM3</name>
<keyword evidence="3" id="KW-1185">Reference proteome</keyword>
<dbReference type="GO" id="GO:1990072">
    <property type="term" value="C:TRAPPIII protein complex"/>
    <property type="evidence" value="ECO:0007669"/>
    <property type="project" value="TreeGrafter"/>
</dbReference>
<organism evidence="2 3">
    <name type="scientific">Allomyces macrogynus (strain ATCC 38327)</name>
    <name type="common">Allomyces javanicus var. macrogynus</name>
    <dbReference type="NCBI Taxonomy" id="578462"/>
    <lineage>
        <taxon>Eukaryota</taxon>
        <taxon>Fungi</taxon>
        <taxon>Fungi incertae sedis</taxon>
        <taxon>Blastocladiomycota</taxon>
        <taxon>Blastocladiomycetes</taxon>
        <taxon>Blastocladiales</taxon>
        <taxon>Blastocladiaceae</taxon>
        <taxon>Allomyces</taxon>
    </lineage>
</organism>
<dbReference type="EMBL" id="GG745353">
    <property type="protein sequence ID" value="KNE67518.1"/>
    <property type="molecule type" value="Genomic_DNA"/>
</dbReference>
<feature type="compositionally biased region" description="Pro residues" evidence="1">
    <location>
        <begin position="1060"/>
        <end position="1072"/>
    </location>
</feature>
<dbReference type="VEuPathDB" id="FungiDB:AMAG_11976"/>
<dbReference type="eggNOG" id="KOG1938">
    <property type="taxonomic scope" value="Eukaryota"/>
</dbReference>
<sequence>MDAFLADRSPRDVRASPAATNWVHSVLAPKVAIITTPDVRPLLAERGISSLSHFLAPFAAAPVHCRDAFGNMYSVPDFPIRLVEINLMDPPVSAADVSDRALAEVVANVGKVQQGSESTAGSSDDDPDRYPTPWFNRYRKWFLSLFPATEHECFEHPIAILYVVSTRCPEPVAALARLTNLASSLPVFEQGWMDPNLQRYHVLLHDGDVDDYACTGMLDAMKRAFGLYCAALPLRPLSNDTSAVAPDVWAPLRAEHEWMTSITTTVTGSAPDSRPTPSLVQVDMAAVAGARALMSSLLNHLLVPYMQRSTALWNETVAAPRRGITGRLFSASRKYFGRSASPAAGTGNTSPTSGHGIAYAHSAHEALLRKLGDYAFMLRDYRLALQTYQTAARAYTTDRAWRYLAGVHEMMALCHALLGAAKDADANHELAVSTYATRARAPHYAARATLLLAPLLADDDPAGAAGVYVRQATLDSDVRSALALEQAAAMFLHRGMRRKALIYLVLAGNRYTKAQLRAHSIRCYSVAQRYLPARWTWMSDHVHLALGRQYYHVAQLDAAVSEMMRLVHPGQSLVLEELMYLYSQHSPAQVVVQELDQFVPDVLVPDTITLCVHESSTWQATFVNTMQIPMSICAPAFLADDTSIVSVTHDGGAAAALECDPLADITAKFTLTGLAVGTSTIASLTYRLHDMIPICVPLRHPITVTVTPPRPKLDVTLDLPSVVFASQIQRVDIVLHNVGMVATGPITFSVDRGAVPGLLLDTDDSDAARVRVCLDDDAAWPASLDAGATAHVVAWIQWDAAVATFSWRYGANGSMTYQLPVHVTMVPLLAVTTARAQWFAHGALAVAVDALHQALAGTFHAPNAAPSETYVLAPRQTVTHVFLPNSGVANNGGDWRATMPVACPASLLDAPSDWSTVYFAWTLNAWTGVARITVPRPPALAAELTLPDAAHARYTPLDAVLTLVNSTIRALHVQIEFKSDAALIVTGRVRVSVAVPAKGVETVHVPCVPLAPGVIDVAACAHVAVAEGETGPWANVAVEPAYVHVVDDGGGVGDADVHVPPMPRPVPPPPPRAEVEAPVEVALSAETTDKVVTSTVVASEEQEKEPEPAPQEAPEPEPPTADTVPASTDPSEPTHRDEPTTPETEPAPGASKEPAPQQQHDMSIESSTEHDSESQKEPLSDPHKEQKPPQQPEPEPEPEPQQEHDAAPRSDGLDPTDPASDMPPLPAPIPPLRPATETTVESTENKVKPASEAANGAP</sequence>
<proteinExistence type="predicted"/>
<protein>
    <submittedName>
        <fullName evidence="2">Uncharacterized protein</fullName>
    </submittedName>
</protein>
<feature type="compositionally biased region" description="Pro residues" evidence="1">
    <location>
        <begin position="1108"/>
        <end position="1119"/>
    </location>
</feature>
<dbReference type="PANTHER" id="PTHR12975:SF6">
    <property type="entry name" value="TRAFFICKING PROTEIN PARTICLE COMPLEX SUBUNIT 8"/>
    <property type="match status" value="1"/>
</dbReference>
<feature type="compositionally biased region" description="Basic and acidic residues" evidence="1">
    <location>
        <begin position="1201"/>
        <end position="1212"/>
    </location>
</feature>
<evidence type="ECO:0000313" key="3">
    <source>
        <dbReference type="Proteomes" id="UP000054350"/>
    </source>
</evidence>
<dbReference type="AlphaFoldDB" id="A0A0L0SYB3"/>
<dbReference type="InterPro" id="IPR024420">
    <property type="entry name" value="TRAPP_III_complex_Trs85"/>
</dbReference>